<reference evidence="1" key="1">
    <citation type="submission" date="2022-12" db="EMBL/GenBank/DDBJ databases">
        <authorList>
            <person name="Petersen C."/>
        </authorList>
    </citation>
    <scope>NUCLEOTIDE SEQUENCE</scope>
    <source>
        <strain evidence="1">IBT 35673</strain>
    </source>
</reference>
<protein>
    <submittedName>
        <fullName evidence="1">Uncharacterized protein</fullName>
    </submittedName>
</protein>
<gene>
    <name evidence="1" type="ORF">N7452_009335</name>
</gene>
<organism evidence="1 2">
    <name type="scientific">Penicillium brevicompactum</name>
    <dbReference type="NCBI Taxonomy" id="5074"/>
    <lineage>
        <taxon>Eukaryota</taxon>
        <taxon>Fungi</taxon>
        <taxon>Dikarya</taxon>
        <taxon>Ascomycota</taxon>
        <taxon>Pezizomycotina</taxon>
        <taxon>Eurotiomycetes</taxon>
        <taxon>Eurotiomycetidae</taxon>
        <taxon>Eurotiales</taxon>
        <taxon>Aspergillaceae</taxon>
        <taxon>Penicillium</taxon>
    </lineage>
</organism>
<accession>A0A9W9Q8M1</accession>
<comment type="caution">
    <text evidence="1">The sequence shown here is derived from an EMBL/GenBank/DDBJ whole genome shotgun (WGS) entry which is preliminary data.</text>
</comment>
<reference evidence="1" key="2">
    <citation type="journal article" date="2023" name="IMA Fungus">
        <title>Comparative genomic study of the Penicillium genus elucidates a diverse pangenome and 15 lateral gene transfer events.</title>
        <authorList>
            <person name="Petersen C."/>
            <person name="Sorensen T."/>
            <person name="Nielsen M.R."/>
            <person name="Sondergaard T.E."/>
            <person name="Sorensen J.L."/>
            <person name="Fitzpatrick D.A."/>
            <person name="Frisvad J.C."/>
            <person name="Nielsen K.L."/>
        </authorList>
    </citation>
    <scope>NUCLEOTIDE SEQUENCE</scope>
    <source>
        <strain evidence="1">IBT 35673</strain>
    </source>
</reference>
<dbReference type="EMBL" id="JAPZBQ010000005">
    <property type="protein sequence ID" value="KAJ5328945.1"/>
    <property type="molecule type" value="Genomic_DNA"/>
</dbReference>
<proteinExistence type="predicted"/>
<dbReference type="AlphaFoldDB" id="A0A9W9Q8M1"/>
<evidence type="ECO:0000313" key="2">
    <source>
        <dbReference type="Proteomes" id="UP001147695"/>
    </source>
</evidence>
<dbReference type="Proteomes" id="UP001147695">
    <property type="component" value="Unassembled WGS sequence"/>
</dbReference>
<sequence length="74" mass="8536">MYASTHHQCGLWKREKRKIHMHHVKISYHNRSILHMSPLCHVVADEDASPLCGAIERRRYDVIGLAGCQKSTQV</sequence>
<evidence type="ECO:0000313" key="1">
    <source>
        <dbReference type="EMBL" id="KAJ5328945.1"/>
    </source>
</evidence>
<name>A0A9W9Q8M1_PENBR</name>